<organism evidence="9 10">
    <name type="scientific">Stentor coeruleus</name>
    <dbReference type="NCBI Taxonomy" id="5963"/>
    <lineage>
        <taxon>Eukaryota</taxon>
        <taxon>Sar</taxon>
        <taxon>Alveolata</taxon>
        <taxon>Ciliophora</taxon>
        <taxon>Postciliodesmatophora</taxon>
        <taxon>Heterotrichea</taxon>
        <taxon>Heterotrichida</taxon>
        <taxon>Stentoridae</taxon>
        <taxon>Stentor</taxon>
    </lineage>
</organism>
<sequence length="294" mass="33454">MKLAVLIALLGLANAWWCTGHMLVAHIAQQQLLQSHPAVYNFAQSILAPLNGDLTHNIANTFTETACWPDDIKSYGLQQIDPFHYIDKPYNPQGMTTAQIPLENVIYSITNFNETLTKPIEAPFEKSVALRFLIHFFGDIHQPLHCTTLFNDEFPNSDNGGNSFTIVYDDDVNELHALWDSAIGMLEDDLPRPLSDSNWEYMDQLAAWYTGNYTRNDLELELSYDNVTVWTLESYTLAVDYAYYGIQVGDRPSPQYVETARQIVMKQIALGGYRLADFLIEALTPMIQIEELFK</sequence>
<gene>
    <name evidence="9" type="ORF">SteCoe_33478</name>
</gene>
<keyword evidence="3" id="KW-0479">Metal-binding</keyword>
<evidence type="ECO:0008006" key="11">
    <source>
        <dbReference type="Google" id="ProtNLM"/>
    </source>
</evidence>
<dbReference type="Pfam" id="PF02265">
    <property type="entry name" value="S1-P1_nuclease"/>
    <property type="match status" value="1"/>
</dbReference>
<dbReference type="Gene3D" id="1.10.575.10">
    <property type="entry name" value="P1 Nuclease"/>
    <property type="match status" value="1"/>
</dbReference>
<evidence type="ECO:0000313" key="9">
    <source>
        <dbReference type="EMBL" id="OMJ68930.1"/>
    </source>
</evidence>
<feature type="chain" id="PRO_5013272134" description="Aspergillus nuclease S(1)" evidence="8">
    <location>
        <begin position="16"/>
        <end position="294"/>
    </location>
</feature>
<reference evidence="9 10" key="1">
    <citation type="submission" date="2016-11" db="EMBL/GenBank/DDBJ databases">
        <title>The macronuclear genome of Stentor coeruleus: a giant cell with tiny introns.</title>
        <authorList>
            <person name="Slabodnick M."/>
            <person name="Ruby J.G."/>
            <person name="Reiff S.B."/>
            <person name="Swart E.C."/>
            <person name="Gosai S."/>
            <person name="Prabakaran S."/>
            <person name="Witkowska E."/>
            <person name="Larue G.E."/>
            <person name="Fisher S."/>
            <person name="Freeman R.M."/>
            <person name="Gunawardena J."/>
            <person name="Chu W."/>
            <person name="Stover N.A."/>
            <person name="Gregory B.D."/>
            <person name="Nowacki M."/>
            <person name="Derisi J."/>
            <person name="Roy S.W."/>
            <person name="Marshall W.F."/>
            <person name="Sood P."/>
        </authorList>
    </citation>
    <scope>NUCLEOTIDE SEQUENCE [LARGE SCALE GENOMIC DNA]</scope>
    <source>
        <strain evidence="9">WM001</strain>
    </source>
</reference>
<evidence type="ECO:0000256" key="4">
    <source>
        <dbReference type="ARBA" id="ARBA00022759"/>
    </source>
</evidence>
<keyword evidence="5" id="KW-0378">Hydrolase</keyword>
<keyword evidence="7" id="KW-0325">Glycoprotein</keyword>
<protein>
    <recommendedName>
        <fullName evidence="11">Aspergillus nuclease S(1)</fullName>
    </recommendedName>
</protein>
<dbReference type="OrthoDB" id="441446at2759"/>
<dbReference type="CDD" id="cd11010">
    <property type="entry name" value="S1-P1_nuclease"/>
    <property type="match status" value="1"/>
</dbReference>
<accession>A0A1R2AX13</accession>
<evidence type="ECO:0000256" key="1">
    <source>
        <dbReference type="ARBA" id="ARBA00009547"/>
    </source>
</evidence>
<dbReference type="PANTHER" id="PTHR33146:SF10">
    <property type="entry name" value="STRAND-SPECIFIC NUCLEASE, PUTATIVE-RELATED"/>
    <property type="match status" value="1"/>
</dbReference>
<dbReference type="GO" id="GO:0004519">
    <property type="term" value="F:endonuclease activity"/>
    <property type="evidence" value="ECO:0007669"/>
    <property type="project" value="UniProtKB-KW"/>
</dbReference>
<keyword evidence="10" id="KW-1185">Reference proteome</keyword>
<dbReference type="Proteomes" id="UP000187209">
    <property type="component" value="Unassembled WGS sequence"/>
</dbReference>
<keyword evidence="6" id="KW-1015">Disulfide bond</keyword>
<dbReference type="GO" id="GO:0003676">
    <property type="term" value="F:nucleic acid binding"/>
    <property type="evidence" value="ECO:0007669"/>
    <property type="project" value="InterPro"/>
</dbReference>
<evidence type="ECO:0000256" key="7">
    <source>
        <dbReference type="ARBA" id="ARBA00023180"/>
    </source>
</evidence>
<dbReference type="PANTHER" id="PTHR33146">
    <property type="entry name" value="ENDONUCLEASE 4"/>
    <property type="match status" value="1"/>
</dbReference>
<evidence type="ECO:0000256" key="6">
    <source>
        <dbReference type="ARBA" id="ARBA00023157"/>
    </source>
</evidence>
<keyword evidence="2" id="KW-0540">Nuclease</keyword>
<dbReference type="AlphaFoldDB" id="A0A1R2AX13"/>
<dbReference type="GO" id="GO:0016788">
    <property type="term" value="F:hydrolase activity, acting on ester bonds"/>
    <property type="evidence" value="ECO:0007669"/>
    <property type="project" value="InterPro"/>
</dbReference>
<comment type="similarity">
    <text evidence="1">Belongs to the nuclease type I family.</text>
</comment>
<keyword evidence="4" id="KW-0255">Endonuclease</keyword>
<evidence type="ECO:0000313" key="10">
    <source>
        <dbReference type="Proteomes" id="UP000187209"/>
    </source>
</evidence>
<dbReference type="GO" id="GO:0046872">
    <property type="term" value="F:metal ion binding"/>
    <property type="evidence" value="ECO:0007669"/>
    <property type="project" value="UniProtKB-KW"/>
</dbReference>
<dbReference type="GO" id="GO:0006308">
    <property type="term" value="P:DNA catabolic process"/>
    <property type="evidence" value="ECO:0007669"/>
    <property type="project" value="InterPro"/>
</dbReference>
<feature type="signal peptide" evidence="8">
    <location>
        <begin position="1"/>
        <end position="15"/>
    </location>
</feature>
<evidence type="ECO:0000256" key="2">
    <source>
        <dbReference type="ARBA" id="ARBA00022722"/>
    </source>
</evidence>
<comment type="caution">
    <text evidence="9">The sequence shown here is derived from an EMBL/GenBank/DDBJ whole genome shotgun (WGS) entry which is preliminary data.</text>
</comment>
<evidence type="ECO:0000256" key="3">
    <source>
        <dbReference type="ARBA" id="ARBA00022723"/>
    </source>
</evidence>
<evidence type="ECO:0000256" key="5">
    <source>
        <dbReference type="ARBA" id="ARBA00022801"/>
    </source>
</evidence>
<dbReference type="SUPFAM" id="SSF48537">
    <property type="entry name" value="Phospholipase C/P1 nuclease"/>
    <property type="match status" value="1"/>
</dbReference>
<proteinExistence type="inferred from homology"/>
<dbReference type="InterPro" id="IPR003154">
    <property type="entry name" value="S1/P1nuclease"/>
</dbReference>
<evidence type="ECO:0000256" key="8">
    <source>
        <dbReference type="SAM" id="SignalP"/>
    </source>
</evidence>
<dbReference type="EMBL" id="MPUH01001262">
    <property type="protein sequence ID" value="OMJ68930.1"/>
    <property type="molecule type" value="Genomic_DNA"/>
</dbReference>
<name>A0A1R2AX13_9CILI</name>
<keyword evidence="8" id="KW-0732">Signal</keyword>
<dbReference type="InterPro" id="IPR008947">
    <property type="entry name" value="PLipase_C/P1_nuclease_dom_sf"/>
</dbReference>